<evidence type="ECO:0000256" key="2">
    <source>
        <dbReference type="SAM" id="MobiDB-lite"/>
    </source>
</evidence>
<keyword evidence="6" id="KW-1185">Reference proteome</keyword>
<dbReference type="PANTHER" id="PTHR11360">
    <property type="entry name" value="MONOCARBOXYLATE TRANSPORTER"/>
    <property type="match status" value="1"/>
</dbReference>
<feature type="region of interest" description="Disordered" evidence="2">
    <location>
        <begin position="578"/>
        <end position="598"/>
    </location>
</feature>
<dbReference type="InterPro" id="IPR050327">
    <property type="entry name" value="Proton-linked_MCT"/>
</dbReference>
<comment type="subcellular location">
    <subcellularLocation>
        <location evidence="1">Membrane</location>
        <topology evidence="1">Multi-pass membrane protein</topology>
    </subcellularLocation>
</comment>
<evidence type="ECO:0000256" key="1">
    <source>
        <dbReference type="ARBA" id="ARBA00004141"/>
    </source>
</evidence>
<feature type="transmembrane region" description="Helical" evidence="3">
    <location>
        <begin position="418"/>
        <end position="439"/>
    </location>
</feature>
<organism evidence="5 6">
    <name type="scientific">Hypsibius exemplaris</name>
    <name type="common">Freshwater tardigrade</name>
    <dbReference type="NCBI Taxonomy" id="2072580"/>
    <lineage>
        <taxon>Eukaryota</taxon>
        <taxon>Metazoa</taxon>
        <taxon>Ecdysozoa</taxon>
        <taxon>Tardigrada</taxon>
        <taxon>Eutardigrada</taxon>
        <taxon>Parachela</taxon>
        <taxon>Hypsibioidea</taxon>
        <taxon>Hypsibiidae</taxon>
        <taxon>Hypsibius</taxon>
    </lineage>
</organism>
<protein>
    <submittedName>
        <fullName evidence="5">Monocarboxylate transporter 7</fullName>
    </submittedName>
</protein>
<feature type="transmembrane region" description="Helical" evidence="3">
    <location>
        <begin position="109"/>
        <end position="127"/>
    </location>
</feature>
<gene>
    <name evidence="5" type="ORF">BV898_17787</name>
</gene>
<keyword evidence="3" id="KW-0812">Transmembrane</keyword>
<feature type="transmembrane region" description="Helical" evidence="3">
    <location>
        <begin position="537"/>
        <end position="567"/>
    </location>
</feature>
<dbReference type="InterPro" id="IPR036259">
    <property type="entry name" value="MFS_trans_sf"/>
</dbReference>
<feature type="transmembrane region" description="Helical" evidence="3">
    <location>
        <begin position="196"/>
        <end position="218"/>
    </location>
</feature>
<comment type="caution">
    <text evidence="5">The sequence shown here is derived from an EMBL/GenBank/DDBJ whole genome shotgun (WGS) entry which is preliminary data.</text>
</comment>
<dbReference type="PROSITE" id="PS50850">
    <property type="entry name" value="MFS"/>
    <property type="match status" value="1"/>
</dbReference>
<name>A0A9X6NHJ3_HYPEX</name>
<dbReference type="Pfam" id="PF07690">
    <property type="entry name" value="MFS_1"/>
    <property type="match status" value="1"/>
</dbReference>
<dbReference type="AlphaFoldDB" id="A0A9X6NHJ3"/>
<dbReference type="InterPro" id="IPR020846">
    <property type="entry name" value="MFS_dom"/>
</dbReference>
<evidence type="ECO:0000313" key="5">
    <source>
        <dbReference type="EMBL" id="OWA53354.1"/>
    </source>
</evidence>
<keyword evidence="3" id="KW-1133">Transmembrane helix</keyword>
<proteinExistence type="predicted"/>
<feature type="domain" description="Major facilitator superfamily (MFS) profile" evidence="4">
    <location>
        <begin position="69"/>
        <end position="571"/>
    </location>
</feature>
<feature type="compositionally biased region" description="Polar residues" evidence="2">
    <location>
        <begin position="587"/>
        <end position="598"/>
    </location>
</feature>
<reference evidence="6" key="1">
    <citation type="submission" date="2017-01" db="EMBL/GenBank/DDBJ databases">
        <title>Comparative genomics of anhydrobiosis in the tardigrade Hypsibius dujardini.</title>
        <authorList>
            <person name="Yoshida Y."/>
            <person name="Koutsovoulos G."/>
            <person name="Laetsch D."/>
            <person name="Stevens L."/>
            <person name="Kumar S."/>
            <person name="Horikawa D."/>
            <person name="Ishino K."/>
            <person name="Komine S."/>
            <person name="Tomita M."/>
            <person name="Blaxter M."/>
            <person name="Arakawa K."/>
        </authorList>
    </citation>
    <scope>NUCLEOTIDE SEQUENCE [LARGE SCALE GENOMIC DNA]</scope>
    <source>
        <strain evidence="6">Z151</strain>
    </source>
</reference>
<feature type="transmembrane region" description="Helical" evidence="3">
    <location>
        <begin position="451"/>
        <end position="469"/>
    </location>
</feature>
<dbReference type="Proteomes" id="UP000192578">
    <property type="component" value="Unassembled WGS sequence"/>
</dbReference>
<feature type="transmembrane region" description="Helical" evidence="3">
    <location>
        <begin position="382"/>
        <end position="406"/>
    </location>
</feature>
<feature type="transmembrane region" description="Helical" evidence="3">
    <location>
        <begin position="475"/>
        <end position="496"/>
    </location>
</feature>
<feature type="transmembrane region" description="Helical" evidence="3">
    <location>
        <begin position="508"/>
        <end position="531"/>
    </location>
</feature>
<feature type="transmembrane region" description="Helical" evidence="3">
    <location>
        <begin position="164"/>
        <end position="184"/>
    </location>
</feature>
<dbReference type="GO" id="GO:0016020">
    <property type="term" value="C:membrane"/>
    <property type="evidence" value="ECO:0007669"/>
    <property type="project" value="UniProtKB-SubCell"/>
</dbReference>
<evidence type="ECO:0000256" key="3">
    <source>
        <dbReference type="SAM" id="Phobius"/>
    </source>
</evidence>
<keyword evidence="3" id="KW-0472">Membrane</keyword>
<sequence length="598" mass="65225">MRHDSRDNNCGADFSGPEMEASCSVDEDLLYRKQCLLAQSSNSSDEDSNDLTVVEVPQSNVLVPPDGGWGWFVVLGCFLMNLIVNGFSYSFGVVFMELLEKYDRTSAEIAWVYSLNCVTCSWLGPFATALSNAFSFRSVVVVGGFIYSVGLIASSFMTKLEQLYITYGLISGIGSALVYGPSIIMVGRYFDKRRSLANGLSMAGSGVGSFLIPVLLNILIERYTIHGCILILGALSFHLCVAGLLYRAVPLKRTAREPAQFTEASRREPGSVVVQIYPSTHMSTKQIRHIPSSLSVKEEMYETALYPTRGAGGFILGASLLSIPENIVTVEQRPRRLRRISGKGIRQNLRQAALFVYAWPRHLRGGADSGRLFDFSLLKNRLFLTFSSAVMLSSFGYLSVYLILPAHAQDMGLSKKEAVSFVSIMGVCDLLGRVGFGWFSDFQIIPRKWGFCVMVFAATASVALSFVFATTYIQLAMFAGSFGFCAGSFMVMNAVLTADLFGLERLPSAVGLLITIQGIAFLVGPPIIGAIRDQTGSFYAAFLVISIVMTCGGCLLPLEGALAWYLWKRRSATHLSGESLSSRDTDTSTQSASQKIAI</sequence>
<feature type="transmembrane region" description="Helical" evidence="3">
    <location>
        <begin position="139"/>
        <end position="158"/>
    </location>
</feature>
<dbReference type="CDD" id="cd17352">
    <property type="entry name" value="MFS_MCT_SLC16"/>
    <property type="match status" value="1"/>
</dbReference>
<dbReference type="SUPFAM" id="SSF103473">
    <property type="entry name" value="MFS general substrate transporter"/>
    <property type="match status" value="1"/>
</dbReference>
<evidence type="ECO:0000259" key="4">
    <source>
        <dbReference type="PROSITE" id="PS50850"/>
    </source>
</evidence>
<feature type="transmembrane region" description="Helical" evidence="3">
    <location>
        <begin position="224"/>
        <end position="246"/>
    </location>
</feature>
<dbReference type="OrthoDB" id="2213137at2759"/>
<dbReference type="PANTHER" id="PTHR11360:SF306">
    <property type="entry name" value="RE01051P"/>
    <property type="match status" value="1"/>
</dbReference>
<dbReference type="EMBL" id="MTYJ01000316">
    <property type="protein sequence ID" value="OWA53354.1"/>
    <property type="molecule type" value="Genomic_DNA"/>
</dbReference>
<dbReference type="GO" id="GO:0008028">
    <property type="term" value="F:monocarboxylic acid transmembrane transporter activity"/>
    <property type="evidence" value="ECO:0007669"/>
    <property type="project" value="TreeGrafter"/>
</dbReference>
<dbReference type="Gene3D" id="1.20.1250.20">
    <property type="entry name" value="MFS general substrate transporter like domains"/>
    <property type="match status" value="2"/>
</dbReference>
<dbReference type="InterPro" id="IPR011701">
    <property type="entry name" value="MFS"/>
</dbReference>
<feature type="transmembrane region" description="Helical" evidence="3">
    <location>
        <begin position="69"/>
        <end position="89"/>
    </location>
</feature>
<evidence type="ECO:0000313" key="6">
    <source>
        <dbReference type="Proteomes" id="UP000192578"/>
    </source>
</evidence>
<accession>A0A9X6NHJ3</accession>